<evidence type="ECO:0000256" key="1">
    <source>
        <dbReference type="SAM" id="SignalP"/>
    </source>
</evidence>
<evidence type="ECO:0008006" key="4">
    <source>
        <dbReference type="Google" id="ProtNLM"/>
    </source>
</evidence>
<gene>
    <name evidence="2" type="ORF">LVJ82_00260</name>
</gene>
<evidence type="ECO:0000313" key="3">
    <source>
        <dbReference type="Proteomes" id="UP000832011"/>
    </source>
</evidence>
<dbReference type="EMBL" id="CP091511">
    <property type="protein sequence ID" value="UOO89448.1"/>
    <property type="molecule type" value="Genomic_DNA"/>
</dbReference>
<proteinExistence type="predicted"/>
<feature type="chain" id="PRO_5045346153" description="Inhibitor of vertebrate lysozyme" evidence="1">
    <location>
        <begin position="20"/>
        <end position="150"/>
    </location>
</feature>
<feature type="signal peptide" evidence="1">
    <location>
        <begin position="1"/>
        <end position="19"/>
    </location>
</feature>
<organism evidence="2 3">
    <name type="scientific">Vitreoscilla massiliensis</name>
    <dbReference type="NCBI Taxonomy" id="1689272"/>
    <lineage>
        <taxon>Bacteria</taxon>
        <taxon>Pseudomonadati</taxon>
        <taxon>Pseudomonadota</taxon>
        <taxon>Betaproteobacteria</taxon>
        <taxon>Neisseriales</taxon>
        <taxon>Neisseriaceae</taxon>
        <taxon>Vitreoscilla</taxon>
    </lineage>
</organism>
<keyword evidence="3" id="KW-1185">Reference proteome</keyword>
<keyword evidence="1" id="KW-0732">Signal</keyword>
<name>A0ABY4E551_9NEIS</name>
<dbReference type="InterPro" id="IPR036501">
    <property type="entry name" value="Inhibitor_vert_lysozyme_sf"/>
</dbReference>
<reference evidence="2 3" key="1">
    <citation type="journal article" date="2022" name="Res Sq">
        <title>Evolution of multicellular longitudinally dividing oral cavity symbionts (Neisseriaceae).</title>
        <authorList>
            <person name="Nyongesa S."/>
            <person name="Weber P."/>
            <person name="Bernet E."/>
            <person name="Pullido F."/>
            <person name="Nieckarz M."/>
            <person name="Delaby M."/>
            <person name="Nieves C."/>
            <person name="Viehboeck T."/>
            <person name="Krause N."/>
            <person name="Rivera-Millot A."/>
            <person name="Nakamura A."/>
            <person name="Vischer N."/>
            <person name="VanNieuwenhze M."/>
            <person name="Brun Y."/>
            <person name="Cava F."/>
            <person name="Bulgheresi S."/>
            <person name="Veyrier F."/>
        </authorList>
    </citation>
    <scope>NUCLEOTIDE SEQUENCE [LARGE SCALE GENOMIC DNA]</scope>
    <source>
        <strain evidence="2 3">SN4</strain>
    </source>
</reference>
<sequence length="150" mass="16479">MKKTMMCMALLACLQAAWAESTLPAALEKRAGEPYVDAVLKATPALKINILAVLGENGLADDWILSGFKSGNMVVTPIKTFETNQTVSVGTFCEPHNCGDTVWTFAYQKQSQALLLQRGDTVLTNAQGAKVKQNLLQIVQMHHVLDRMDW</sequence>
<dbReference type="Proteomes" id="UP000832011">
    <property type="component" value="Chromosome"/>
</dbReference>
<accession>A0ABY4E551</accession>
<dbReference type="RefSeq" id="WP_058357139.1">
    <property type="nucleotide sequence ID" value="NZ_CABKVG010000010.1"/>
</dbReference>
<protein>
    <recommendedName>
        <fullName evidence="4">Inhibitor of vertebrate lysozyme</fullName>
    </recommendedName>
</protein>
<dbReference type="Gene3D" id="3.40.1420.10">
    <property type="entry name" value="Inhibitor of vertebrate lysozyme"/>
    <property type="match status" value="1"/>
</dbReference>
<evidence type="ECO:0000313" key="2">
    <source>
        <dbReference type="EMBL" id="UOO89448.1"/>
    </source>
</evidence>